<dbReference type="Gene3D" id="3.40.50.2300">
    <property type="match status" value="2"/>
</dbReference>
<evidence type="ECO:0000256" key="1">
    <source>
        <dbReference type="ARBA" id="ARBA00022553"/>
    </source>
</evidence>
<dbReference type="SUPFAM" id="SSF52172">
    <property type="entry name" value="CheY-like"/>
    <property type="match status" value="2"/>
</dbReference>
<evidence type="ECO:0000259" key="3">
    <source>
        <dbReference type="PROSITE" id="PS50110"/>
    </source>
</evidence>
<dbReference type="InterPro" id="IPR011006">
    <property type="entry name" value="CheY-like_superfamily"/>
</dbReference>
<dbReference type="PROSITE" id="PS50110">
    <property type="entry name" value="RESPONSE_REGULATORY"/>
    <property type="match status" value="2"/>
</dbReference>
<feature type="domain" description="Response regulatory" evidence="3">
    <location>
        <begin position="140"/>
        <end position="256"/>
    </location>
</feature>
<proteinExistence type="predicted"/>
<gene>
    <name evidence="4" type="ORF">GCM10011322_11490</name>
</gene>
<feature type="domain" description="Response regulatory" evidence="3">
    <location>
        <begin position="17"/>
        <end position="133"/>
    </location>
</feature>
<keyword evidence="5" id="KW-1185">Reference proteome</keyword>
<dbReference type="InterPro" id="IPR001789">
    <property type="entry name" value="Sig_transdc_resp-reg_receiver"/>
</dbReference>
<sequence length="281" mass="31401">MVERAARRGADERRAVRVLVADPAAGARLSLAVTLKGFDPGMEVIEATGGRETLEVLTKSRPDIAFVNVHMEGMSGAEAMAVARHQGVRPLTILMADGVMKHWVDLSVELDAYEFLKKPVDVDHVTALLKNHRRMRQPLRLLLVDHSDSARATVRKIFERSRFRFEIDETDAGRHALKLLQLTSYDLALFDMHLKGMDGLETACQAREVAPNTKLLIMSVSPGDSLPGALKHFGVEALLEKPFYIRDVEKVFHKIYGLRRPYLMNALTPETEAKARVAALR</sequence>
<dbReference type="SMART" id="SM00448">
    <property type="entry name" value="REC"/>
    <property type="match status" value="2"/>
</dbReference>
<evidence type="ECO:0000256" key="2">
    <source>
        <dbReference type="PROSITE-ProRule" id="PRU00169"/>
    </source>
</evidence>
<comment type="caution">
    <text evidence="2">Lacks conserved residue(s) required for the propagation of feature annotation.</text>
</comment>
<dbReference type="PANTHER" id="PTHR44591">
    <property type="entry name" value="STRESS RESPONSE REGULATOR PROTEIN 1"/>
    <property type="match status" value="1"/>
</dbReference>
<dbReference type="Pfam" id="PF00072">
    <property type="entry name" value="Response_reg"/>
    <property type="match status" value="2"/>
</dbReference>
<organism evidence="4 5">
    <name type="scientific">Salinarimonas ramus</name>
    <dbReference type="NCBI Taxonomy" id="690164"/>
    <lineage>
        <taxon>Bacteria</taxon>
        <taxon>Pseudomonadati</taxon>
        <taxon>Pseudomonadota</taxon>
        <taxon>Alphaproteobacteria</taxon>
        <taxon>Hyphomicrobiales</taxon>
        <taxon>Salinarimonadaceae</taxon>
        <taxon>Salinarimonas</taxon>
    </lineage>
</organism>
<dbReference type="GO" id="GO:0000160">
    <property type="term" value="P:phosphorelay signal transduction system"/>
    <property type="evidence" value="ECO:0007669"/>
    <property type="project" value="InterPro"/>
</dbReference>
<evidence type="ECO:0000313" key="4">
    <source>
        <dbReference type="EMBL" id="GGK26737.1"/>
    </source>
</evidence>
<dbReference type="CDD" id="cd00156">
    <property type="entry name" value="REC"/>
    <property type="match status" value="1"/>
</dbReference>
<reference evidence="4 5" key="1">
    <citation type="journal article" date="2014" name="Int. J. Syst. Evol. Microbiol.">
        <title>Complete genome sequence of Corynebacterium casei LMG S-19264T (=DSM 44701T), isolated from a smear-ripened cheese.</title>
        <authorList>
            <consortium name="US DOE Joint Genome Institute (JGI-PGF)"/>
            <person name="Walter F."/>
            <person name="Albersmeier A."/>
            <person name="Kalinowski J."/>
            <person name="Ruckert C."/>
        </authorList>
    </citation>
    <scope>NUCLEOTIDE SEQUENCE [LARGE SCALE GENOMIC DNA]</scope>
    <source>
        <strain evidence="4 5">CGMCC 1.9161</strain>
    </source>
</reference>
<name>A0A917Q5M2_9HYPH</name>
<dbReference type="AlphaFoldDB" id="A0A917Q5M2"/>
<dbReference type="PANTHER" id="PTHR44591:SF21">
    <property type="entry name" value="TWO-COMPONENT RESPONSE REGULATOR"/>
    <property type="match status" value="1"/>
</dbReference>
<evidence type="ECO:0000313" key="5">
    <source>
        <dbReference type="Proteomes" id="UP000600449"/>
    </source>
</evidence>
<dbReference type="Proteomes" id="UP000600449">
    <property type="component" value="Unassembled WGS sequence"/>
</dbReference>
<dbReference type="EMBL" id="BMMF01000003">
    <property type="protein sequence ID" value="GGK26737.1"/>
    <property type="molecule type" value="Genomic_DNA"/>
</dbReference>
<feature type="modified residue" description="4-aspartylphosphate" evidence="2">
    <location>
        <position position="191"/>
    </location>
</feature>
<dbReference type="InterPro" id="IPR050595">
    <property type="entry name" value="Bact_response_regulator"/>
</dbReference>
<dbReference type="RefSeq" id="WP_188910537.1">
    <property type="nucleotide sequence ID" value="NZ_BMMF01000003.1"/>
</dbReference>
<comment type="caution">
    <text evidence="4">The sequence shown here is derived from an EMBL/GenBank/DDBJ whole genome shotgun (WGS) entry which is preliminary data.</text>
</comment>
<keyword evidence="1 2" id="KW-0597">Phosphoprotein</keyword>
<accession>A0A917Q5M2</accession>
<protein>
    <recommendedName>
        <fullName evidence="3">Response regulatory domain-containing protein</fullName>
    </recommendedName>
</protein>